<evidence type="ECO:0000313" key="1">
    <source>
        <dbReference type="EMBL" id="CAG8802574.1"/>
    </source>
</evidence>
<comment type="caution">
    <text evidence="1">The sequence shown here is derived from an EMBL/GenBank/DDBJ whole genome shotgun (WGS) entry which is preliminary data.</text>
</comment>
<accession>A0A9N9PC10</accession>
<sequence length="41" mass="4862">LSELFDKKEQEDHIYNVLPYIAPEQFQRKPYTQATEGGLHQ</sequence>
<protein>
    <submittedName>
        <fullName evidence="1">13467_t:CDS:1</fullName>
    </submittedName>
</protein>
<proteinExistence type="predicted"/>
<keyword evidence="2" id="KW-1185">Reference proteome</keyword>
<reference evidence="1" key="1">
    <citation type="submission" date="2021-06" db="EMBL/GenBank/DDBJ databases">
        <authorList>
            <person name="Kallberg Y."/>
            <person name="Tangrot J."/>
            <person name="Rosling A."/>
        </authorList>
    </citation>
    <scope>NUCLEOTIDE SEQUENCE</scope>
    <source>
        <strain evidence="1">MA453B</strain>
    </source>
</reference>
<dbReference type="AlphaFoldDB" id="A0A9N9PC10"/>
<feature type="non-terminal residue" evidence="1">
    <location>
        <position position="1"/>
    </location>
</feature>
<dbReference type="Proteomes" id="UP000789405">
    <property type="component" value="Unassembled WGS sequence"/>
</dbReference>
<dbReference type="OrthoDB" id="2437786at2759"/>
<evidence type="ECO:0000313" key="2">
    <source>
        <dbReference type="Proteomes" id="UP000789405"/>
    </source>
</evidence>
<dbReference type="EMBL" id="CAJVPY010037074">
    <property type="protein sequence ID" value="CAG8802574.1"/>
    <property type="molecule type" value="Genomic_DNA"/>
</dbReference>
<gene>
    <name evidence="1" type="ORF">DERYTH_LOCUS23706</name>
</gene>
<name>A0A9N9PC10_9GLOM</name>
<organism evidence="1 2">
    <name type="scientific">Dentiscutata erythropus</name>
    <dbReference type="NCBI Taxonomy" id="1348616"/>
    <lineage>
        <taxon>Eukaryota</taxon>
        <taxon>Fungi</taxon>
        <taxon>Fungi incertae sedis</taxon>
        <taxon>Mucoromycota</taxon>
        <taxon>Glomeromycotina</taxon>
        <taxon>Glomeromycetes</taxon>
        <taxon>Diversisporales</taxon>
        <taxon>Gigasporaceae</taxon>
        <taxon>Dentiscutata</taxon>
    </lineage>
</organism>